<feature type="active site" description="Proton donor" evidence="2">
    <location>
        <position position="42"/>
    </location>
</feature>
<comment type="function">
    <text evidence="2">Hydrolyzes RNA 2',3'-cyclic phosphodiester to an RNA 2'-phosphomonoester.</text>
</comment>
<gene>
    <name evidence="3" type="ORF">B597_014290</name>
</gene>
<dbReference type="GO" id="GO:0016874">
    <property type="term" value="F:ligase activity"/>
    <property type="evidence" value="ECO:0007669"/>
    <property type="project" value="UniProtKB-KW"/>
</dbReference>
<dbReference type="Gene3D" id="3.90.1140.10">
    <property type="entry name" value="Cyclic phosphodiesterase"/>
    <property type="match status" value="1"/>
</dbReference>
<dbReference type="NCBIfam" id="TIGR02258">
    <property type="entry name" value="2_5_ligase"/>
    <property type="match status" value="1"/>
</dbReference>
<comment type="catalytic activity">
    <reaction evidence="2">
        <text>a 3'-end 2',3'-cyclophospho-ribonucleotide-RNA + H2O = a 3'-end 2'-phospho-ribonucleotide-RNA + H(+)</text>
        <dbReference type="Rhea" id="RHEA:11828"/>
        <dbReference type="Rhea" id="RHEA-COMP:10464"/>
        <dbReference type="Rhea" id="RHEA-COMP:17353"/>
        <dbReference type="ChEBI" id="CHEBI:15377"/>
        <dbReference type="ChEBI" id="CHEBI:15378"/>
        <dbReference type="ChEBI" id="CHEBI:83064"/>
        <dbReference type="ChEBI" id="CHEBI:173113"/>
        <dbReference type="EC" id="3.1.4.58"/>
    </reaction>
</comment>
<dbReference type="InterPro" id="IPR009097">
    <property type="entry name" value="Cyclic_Pdiesterase"/>
</dbReference>
<evidence type="ECO:0000313" key="3">
    <source>
        <dbReference type="EMBL" id="EWC40638.1"/>
    </source>
</evidence>
<dbReference type="EMBL" id="AMCZ02000018">
    <property type="protein sequence ID" value="EWC40638.1"/>
    <property type="molecule type" value="Genomic_DNA"/>
</dbReference>
<dbReference type="RefSeq" id="WP_024162382.1">
    <property type="nucleotide sequence ID" value="NZ_KK020677.1"/>
</dbReference>
<dbReference type="PANTHER" id="PTHR35561:SF1">
    <property type="entry name" value="RNA 2',3'-CYCLIC PHOSPHODIESTERASE"/>
    <property type="match status" value="1"/>
</dbReference>
<dbReference type="OrthoDB" id="7061261at2"/>
<evidence type="ECO:0000313" key="4">
    <source>
        <dbReference type="Proteomes" id="UP000026923"/>
    </source>
</evidence>
<dbReference type="PANTHER" id="PTHR35561">
    <property type="entry name" value="RNA 2',3'-CYCLIC PHOSPHODIESTERASE"/>
    <property type="match status" value="1"/>
</dbReference>
<dbReference type="GO" id="GO:0008664">
    <property type="term" value="F:RNA 2',3'-cyclic 3'-phosphodiesterase activity"/>
    <property type="evidence" value="ECO:0007669"/>
    <property type="project" value="UniProtKB-EC"/>
</dbReference>
<dbReference type="Proteomes" id="UP000026923">
    <property type="component" value="Unassembled WGS sequence"/>
</dbReference>
<feature type="active site" description="Proton acceptor" evidence="2">
    <location>
        <position position="123"/>
    </location>
</feature>
<evidence type="ECO:0000256" key="1">
    <source>
        <dbReference type="ARBA" id="ARBA00022801"/>
    </source>
</evidence>
<reference evidence="3 4" key="1">
    <citation type="journal article" date="2013" name="Genome Announc.">
        <title>Draft Genome of the Nitrogen-Fixing Bacterium Pseudomonas stutzeri Strain KOS6 Isolated from Industrial Hydrocarbon Sludge.</title>
        <authorList>
            <person name="Grigoryeva T.V."/>
            <person name="Laikov A.V."/>
            <person name="Naumova R.P."/>
            <person name="Manolov A.I."/>
            <person name="Larin A.K."/>
            <person name="Karpova I.Y."/>
            <person name="Semashko T.A."/>
            <person name="Alexeev D.G."/>
            <person name="Kostryukova E.S."/>
            <person name="Muller R."/>
            <person name="Govorun V.M."/>
        </authorList>
    </citation>
    <scope>NUCLEOTIDE SEQUENCE [LARGE SCALE GENOMIC DNA]</scope>
    <source>
        <strain evidence="3 4">KOS6</strain>
    </source>
</reference>
<dbReference type="HOGENOM" id="CLU_081251_2_1_6"/>
<organism evidence="3 4">
    <name type="scientific">Stutzerimonas stutzeri KOS6</name>
    <dbReference type="NCBI Taxonomy" id="1218352"/>
    <lineage>
        <taxon>Bacteria</taxon>
        <taxon>Pseudomonadati</taxon>
        <taxon>Pseudomonadota</taxon>
        <taxon>Gammaproteobacteria</taxon>
        <taxon>Pseudomonadales</taxon>
        <taxon>Pseudomonadaceae</taxon>
        <taxon>Stutzerimonas</taxon>
    </lineage>
</organism>
<keyword evidence="3" id="KW-0436">Ligase</keyword>
<dbReference type="eggNOG" id="COG1514">
    <property type="taxonomic scope" value="Bacteria"/>
</dbReference>
<dbReference type="SUPFAM" id="SSF55144">
    <property type="entry name" value="LigT-like"/>
    <property type="match status" value="1"/>
</dbReference>
<evidence type="ECO:0000256" key="2">
    <source>
        <dbReference type="HAMAP-Rule" id="MF_01940"/>
    </source>
</evidence>
<dbReference type="Pfam" id="PF13563">
    <property type="entry name" value="2_5_RNA_ligase2"/>
    <property type="match status" value="1"/>
</dbReference>
<dbReference type="InterPro" id="IPR004175">
    <property type="entry name" value="RNA_CPDase"/>
</dbReference>
<keyword evidence="1 2" id="KW-0378">Hydrolase</keyword>
<dbReference type="HAMAP" id="MF_01940">
    <property type="entry name" value="RNA_CPDase"/>
    <property type="match status" value="1"/>
</dbReference>
<protein>
    <recommendedName>
        <fullName evidence="2">RNA 2',3'-cyclic phosphodiesterase</fullName>
        <shortName evidence="2">RNA 2',3'-CPDase</shortName>
        <ecNumber evidence="2">3.1.4.58</ecNumber>
    </recommendedName>
</protein>
<dbReference type="GO" id="GO:0004113">
    <property type="term" value="F:2',3'-cyclic-nucleotide 3'-phosphodiesterase activity"/>
    <property type="evidence" value="ECO:0007669"/>
    <property type="project" value="InterPro"/>
</dbReference>
<accession>A0A061JPT0</accession>
<feature type="short sequence motif" description="HXTX 1" evidence="2">
    <location>
        <begin position="42"/>
        <end position="45"/>
    </location>
</feature>
<feature type="short sequence motif" description="HXTX 2" evidence="2">
    <location>
        <begin position="123"/>
        <end position="126"/>
    </location>
</feature>
<comment type="similarity">
    <text evidence="2">Belongs to the 2H phosphoesterase superfamily. ThpR family.</text>
</comment>
<sequence length="173" mass="18941">MFDDTLRLFFALPCPPEQAAAICAWRDEQAFDGRAVPQDNLHMTLAFLGAQPKDRLDALLAIADTLQGTAFDLVLDRLASIGKGFVCLQPSATPAALLSLVEALDERLAALGVVLDSRPFLPHLTLARQARSRPSAPAPDFAWRAERFVLYLSRNTADGPRYDELGSWPLLVP</sequence>
<proteinExistence type="inferred from homology"/>
<comment type="caution">
    <text evidence="3">The sequence shown here is derived from an EMBL/GenBank/DDBJ whole genome shotgun (WGS) entry which is preliminary data.</text>
</comment>
<dbReference type="EC" id="3.1.4.58" evidence="2"/>
<dbReference type="AlphaFoldDB" id="A0A061JPT0"/>
<name>A0A061JPT0_STUST</name>